<evidence type="ECO:0000256" key="1">
    <source>
        <dbReference type="SAM" id="MobiDB-lite"/>
    </source>
</evidence>
<proteinExistence type="predicted"/>
<feature type="compositionally biased region" description="Polar residues" evidence="1">
    <location>
        <begin position="282"/>
        <end position="296"/>
    </location>
</feature>
<reference evidence="2" key="1">
    <citation type="journal article" date="2020" name="Cell">
        <title>Large-Scale Comparative Analyses of Tick Genomes Elucidate Their Genetic Diversity and Vector Capacities.</title>
        <authorList>
            <consortium name="Tick Genome and Microbiome Consortium (TIGMIC)"/>
            <person name="Jia N."/>
            <person name="Wang J."/>
            <person name="Shi W."/>
            <person name="Du L."/>
            <person name="Sun Y."/>
            <person name="Zhan W."/>
            <person name="Jiang J.F."/>
            <person name="Wang Q."/>
            <person name="Zhang B."/>
            <person name="Ji P."/>
            <person name="Bell-Sakyi L."/>
            <person name="Cui X.M."/>
            <person name="Yuan T.T."/>
            <person name="Jiang B.G."/>
            <person name="Yang W.F."/>
            <person name="Lam T.T."/>
            <person name="Chang Q.C."/>
            <person name="Ding S.J."/>
            <person name="Wang X.J."/>
            <person name="Zhu J.G."/>
            <person name="Ruan X.D."/>
            <person name="Zhao L."/>
            <person name="Wei J.T."/>
            <person name="Ye R.Z."/>
            <person name="Que T.C."/>
            <person name="Du C.H."/>
            <person name="Zhou Y.H."/>
            <person name="Cheng J.X."/>
            <person name="Dai P.F."/>
            <person name="Guo W.B."/>
            <person name="Han X.H."/>
            <person name="Huang E.J."/>
            <person name="Li L.F."/>
            <person name="Wei W."/>
            <person name="Gao Y.C."/>
            <person name="Liu J.Z."/>
            <person name="Shao H.Z."/>
            <person name="Wang X."/>
            <person name="Wang C.C."/>
            <person name="Yang T.C."/>
            <person name="Huo Q.B."/>
            <person name="Li W."/>
            <person name="Chen H.Y."/>
            <person name="Chen S.E."/>
            <person name="Zhou L.G."/>
            <person name="Ni X.B."/>
            <person name="Tian J.H."/>
            <person name="Sheng Y."/>
            <person name="Liu T."/>
            <person name="Pan Y.S."/>
            <person name="Xia L.Y."/>
            <person name="Li J."/>
            <person name="Zhao F."/>
            <person name="Cao W.C."/>
        </authorList>
    </citation>
    <scope>NUCLEOTIDE SEQUENCE</scope>
    <source>
        <strain evidence="2">Rmic-2018</strain>
    </source>
</reference>
<organism evidence="2 3">
    <name type="scientific">Rhipicephalus microplus</name>
    <name type="common">Cattle tick</name>
    <name type="synonym">Boophilus microplus</name>
    <dbReference type="NCBI Taxonomy" id="6941"/>
    <lineage>
        <taxon>Eukaryota</taxon>
        <taxon>Metazoa</taxon>
        <taxon>Ecdysozoa</taxon>
        <taxon>Arthropoda</taxon>
        <taxon>Chelicerata</taxon>
        <taxon>Arachnida</taxon>
        <taxon>Acari</taxon>
        <taxon>Parasitiformes</taxon>
        <taxon>Ixodida</taxon>
        <taxon>Ixodoidea</taxon>
        <taxon>Ixodidae</taxon>
        <taxon>Rhipicephalinae</taxon>
        <taxon>Rhipicephalus</taxon>
        <taxon>Boophilus</taxon>
    </lineage>
</organism>
<dbReference type="Proteomes" id="UP000821866">
    <property type="component" value="Chromosome 6"/>
</dbReference>
<sequence>MTTSGGEVTVRRTVKGSPLTQQPDDHSVNALEDICADYSKMSAALASEVRKVTTLWQGPQLRTAGGHLAMPFVVDHVRRITTLKIKGRPHSVNAYVATSGGTTEGVICGLDPNTTPEALKGYLRIRTQDIEILQNLLATPTRLPPKCANCAIRLVAVRTSAPSWTLQCVTFVDNRTLQPDTSALRSVQLVVSVILQVTEVAENYSNLCRRETQGLVFTSLILTTPYRSHLNTPVGSVLMRNNLPWTTVRSCRRLAQGSALDKDLDEDHGPGRTLITRPRPISTHTSHLNPRLQSLRSSKRPSMAR</sequence>
<evidence type="ECO:0000313" key="3">
    <source>
        <dbReference type="Proteomes" id="UP000821866"/>
    </source>
</evidence>
<keyword evidence="3" id="KW-1185">Reference proteome</keyword>
<protein>
    <submittedName>
        <fullName evidence="2">Uncharacterized protein</fullName>
    </submittedName>
</protein>
<accession>A0A9J6DNX5</accession>
<reference evidence="2" key="2">
    <citation type="submission" date="2021-09" db="EMBL/GenBank/DDBJ databases">
        <authorList>
            <person name="Jia N."/>
            <person name="Wang J."/>
            <person name="Shi W."/>
            <person name="Du L."/>
            <person name="Sun Y."/>
            <person name="Zhan W."/>
            <person name="Jiang J."/>
            <person name="Wang Q."/>
            <person name="Zhang B."/>
            <person name="Ji P."/>
            <person name="Sakyi L.B."/>
            <person name="Cui X."/>
            <person name="Yuan T."/>
            <person name="Jiang B."/>
            <person name="Yang W."/>
            <person name="Lam T.T.-Y."/>
            <person name="Chang Q."/>
            <person name="Ding S."/>
            <person name="Wang X."/>
            <person name="Zhu J."/>
            <person name="Ruan X."/>
            <person name="Zhao L."/>
            <person name="Wei J."/>
            <person name="Que T."/>
            <person name="Du C."/>
            <person name="Cheng J."/>
            <person name="Dai P."/>
            <person name="Han X."/>
            <person name="Huang E."/>
            <person name="Gao Y."/>
            <person name="Liu J."/>
            <person name="Shao H."/>
            <person name="Ye R."/>
            <person name="Li L."/>
            <person name="Wei W."/>
            <person name="Wang X."/>
            <person name="Wang C."/>
            <person name="Huo Q."/>
            <person name="Li W."/>
            <person name="Guo W."/>
            <person name="Chen H."/>
            <person name="Chen S."/>
            <person name="Zhou L."/>
            <person name="Zhou L."/>
            <person name="Ni X."/>
            <person name="Tian J."/>
            <person name="Zhou Y."/>
            <person name="Sheng Y."/>
            <person name="Liu T."/>
            <person name="Pan Y."/>
            <person name="Xia L."/>
            <person name="Li J."/>
            <person name="Zhao F."/>
            <person name="Cao W."/>
        </authorList>
    </citation>
    <scope>NUCLEOTIDE SEQUENCE</scope>
    <source>
        <strain evidence="2">Rmic-2018</strain>
        <tissue evidence="2">Larvae</tissue>
    </source>
</reference>
<feature type="region of interest" description="Disordered" evidence="1">
    <location>
        <begin position="261"/>
        <end position="305"/>
    </location>
</feature>
<dbReference type="EMBL" id="JABSTU010000008">
    <property type="protein sequence ID" value="KAH8023847.1"/>
    <property type="molecule type" value="Genomic_DNA"/>
</dbReference>
<feature type="compositionally biased region" description="Basic and acidic residues" evidence="1">
    <location>
        <begin position="261"/>
        <end position="270"/>
    </location>
</feature>
<comment type="caution">
    <text evidence="2">The sequence shown here is derived from an EMBL/GenBank/DDBJ whole genome shotgun (WGS) entry which is preliminary data.</text>
</comment>
<feature type="region of interest" description="Disordered" evidence="1">
    <location>
        <begin position="1"/>
        <end position="26"/>
    </location>
</feature>
<name>A0A9J6DNX5_RHIMP</name>
<gene>
    <name evidence="2" type="ORF">HPB51_018662</name>
</gene>
<evidence type="ECO:0000313" key="2">
    <source>
        <dbReference type="EMBL" id="KAH8023847.1"/>
    </source>
</evidence>
<dbReference type="AlphaFoldDB" id="A0A9J6DNX5"/>